<keyword evidence="3 7" id="KW-1133">Transmembrane helix</keyword>
<gene>
    <name evidence="7 8" type="primary">mltG</name>
    <name evidence="8" type="ORF">J0H12_00895</name>
</gene>
<dbReference type="EMBL" id="JAFKGL010000010">
    <property type="protein sequence ID" value="MBN9412471.1"/>
    <property type="molecule type" value="Genomic_DNA"/>
</dbReference>
<evidence type="ECO:0000256" key="5">
    <source>
        <dbReference type="ARBA" id="ARBA00023239"/>
    </source>
</evidence>
<keyword evidence="6 7" id="KW-0961">Cell wall biogenesis/degradation</keyword>
<evidence type="ECO:0000256" key="7">
    <source>
        <dbReference type="HAMAP-Rule" id="MF_02065"/>
    </source>
</evidence>
<comment type="caution">
    <text evidence="8">The sequence shown here is derived from an EMBL/GenBank/DDBJ whole genome shotgun (WGS) entry which is preliminary data.</text>
</comment>
<keyword evidence="2 7" id="KW-0812">Transmembrane</keyword>
<keyword evidence="4 7" id="KW-0472">Membrane</keyword>
<reference evidence="8" key="1">
    <citation type="submission" date="2021-02" db="EMBL/GenBank/DDBJ databases">
        <title>Thiocyanate and organic carbon inputs drive convergent selection for specific autotrophic Afipia and Thiobacillus strains within complex microbiomes.</title>
        <authorList>
            <person name="Huddy R.J."/>
            <person name="Sachdeva R."/>
            <person name="Kadzinga F."/>
            <person name="Kantor R.S."/>
            <person name="Harrison S.T.L."/>
            <person name="Banfield J.F."/>
        </authorList>
    </citation>
    <scope>NUCLEOTIDE SEQUENCE</scope>
    <source>
        <strain evidence="8">SCN18_10_11_15_R4_P_38_20</strain>
    </source>
</reference>
<evidence type="ECO:0000313" key="8">
    <source>
        <dbReference type="EMBL" id="MBN9412471.1"/>
    </source>
</evidence>
<comment type="catalytic activity">
    <reaction evidence="7">
        <text>a peptidoglycan chain = a peptidoglycan chain with N-acetyl-1,6-anhydromuramyl-[peptide] at the reducing end + a peptidoglycan chain with N-acetylglucosamine at the non-reducing end.</text>
        <dbReference type="EC" id="4.2.2.29"/>
    </reaction>
</comment>
<dbReference type="PANTHER" id="PTHR30518:SF2">
    <property type="entry name" value="ENDOLYTIC MUREIN TRANSGLYCOSYLASE"/>
    <property type="match status" value="1"/>
</dbReference>
<keyword evidence="1 7" id="KW-1003">Cell membrane</keyword>
<dbReference type="GO" id="GO:0008932">
    <property type="term" value="F:lytic endotransglycosylase activity"/>
    <property type="evidence" value="ECO:0007669"/>
    <property type="project" value="UniProtKB-UniRule"/>
</dbReference>
<feature type="site" description="Important for catalytic activity" evidence="7">
    <location>
        <position position="200"/>
    </location>
</feature>
<evidence type="ECO:0000256" key="2">
    <source>
        <dbReference type="ARBA" id="ARBA00022692"/>
    </source>
</evidence>
<dbReference type="AlphaFoldDB" id="A0A8J7PZH2"/>
<evidence type="ECO:0000313" key="9">
    <source>
        <dbReference type="Proteomes" id="UP000664414"/>
    </source>
</evidence>
<dbReference type="NCBIfam" id="TIGR00247">
    <property type="entry name" value="endolytic transglycosylase MltG"/>
    <property type="match status" value="1"/>
</dbReference>
<sequence>MKKPLFGFFVLLLCCKILVTAAFLLISYRIEIGDKQTHTLIIPQRTSMSQMAEILKKNHLIVSDIPFRVWACILRPFGFLKAGEYEFFPPHRLGNIIAKLQRGETVVHRFTVVEGLTSAEIEKQVLDLPFLQGESGLTEEGTLLPETYHFSYRDKRRDLIKRMQDAFQKEAQKLWQTRSSTLPYKNLQEAIILASLVEKETAISEERPRVAAVFLNRLRIGMPLQCDATILYGLYHDKGLALNRHLSKAELKASTPYNTYLHKGLPPTPICNPGRASLKAVFMPASTKELYFVANGRGGHEFSETYTAHAKHHKTWRKIRNKKVPN</sequence>
<dbReference type="EC" id="4.2.2.29" evidence="7"/>
<accession>A0A8J7PZH2</accession>
<keyword evidence="7" id="KW-0997">Cell inner membrane</keyword>
<proteinExistence type="inferred from homology"/>
<evidence type="ECO:0000256" key="3">
    <source>
        <dbReference type="ARBA" id="ARBA00022989"/>
    </source>
</evidence>
<dbReference type="GO" id="GO:0071555">
    <property type="term" value="P:cell wall organization"/>
    <property type="evidence" value="ECO:0007669"/>
    <property type="project" value="UniProtKB-KW"/>
</dbReference>
<dbReference type="Gene3D" id="3.30.160.60">
    <property type="entry name" value="Classic Zinc Finger"/>
    <property type="match status" value="1"/>
</dbReference>
<evidence type="ECO:0000256" key="1">
    <source>
        <dbReference type="ARBA" id="ARBA00022475"/>
    </source>
</evidence>
<organism evidence="8 9">
    <name type="scientific">Candidatus Paracaedimonas acanthamoebae</name>
    <dbReference type="NCBI Taxonomy" id="244581"/>
    <lineage>
        <taxon>Bacteria</taxon>
        <taxon>Pseudomonadati</taxon>
        <taxon>Pseudomonadota</taxon>
        <taxon>Alphaproteobacteria</taxon>
        <taxon>Holosporales</taxon>
        <taxon>Caedimonadaceae</taxon>
        <taxon>Candidatus Paracaedimonas</taxon>
    </lineage>
</organism>
<protein>
    <recommendedName>
        <fullName evidence="7">Endolytic murein transglycosylase</fullName>
        <ecNumber evidence="7">4.2.2.29</ecNumber>
    </recommendedName>
    <alternativeName>
        <fullName evidence="7">Peptidoglycan lytic transglycosylase</fullName>
    </alternativeName>
    <alternativeName>
        <fullName evidence="7">Peptidoglycan polymerization terminase</fullName>
    </alternativeName>
</protein>
<dbReference type="Gene3D" id="3.30.1490.480">
    <property type="entry name" value="Endolytic murein transglycosylase"/>
    <property type="match status" value="1"/>
</dbReference>
<dbReference type="InterPro" id="IPR003770">
    <property type="entry name" value="MLTG-like"/>
</dbReference>
<keyword evidence="5 7" id="KW-0456">Lyase</keyword>
<dbReference type="GO" id="GO:0005886">
    <property type="term" value="C:plasma membrane"/>
    <property type="evidence" value="ECO:0007669"/>
    <property type="project" value="UniProtKB-UniRule"/>
</dbReference>
<dbReference type="Pfam" id="PF02618">
    <property type="entry name" value="YceG"/>
    <property type="match status" value="1"/>
</dbReference>
<dbReference type="PANTHER" id="PTHR30518">
    <property type="entry name" value="ENDOLYTIC MUREIN TRANSGLYCOSYLASE"/>
    <property type="match status" value="1"/>
</dbReference>
<name>A0A8J7PZH2_9PROT</name>
<dbReference type="HAMAP" id="MF_02065">
    <property type="entry name" value="MltG"/>
    <property type="match status" value="1"/>
</dbReference>
<evidence type="ECO:0000256" key="4">
    <source>
        <dbReference type="ARBA" id="ARBA00023136"/>
    </source>
</evidence>
<dbReference type="GO" id="GO:0009252">
    <property type="term" value="P:peptidoglycan biosynthetic process"/>
    <property type="evidence" value="ECO:0007669"/>
    <property type="project" value="UniProtKB-UniRule"/>
</dbReference>
<dbReference type="CDD" id="cd08010">
    <property type="entry name" value="MltG_like"/>
    <property type="match status" value="1"/>
</dbReference>
<comment type="similarity">
    <text evidence="7">Belongs to the transglycosylase MltG family.</text>
</comment>
<evidence type="ECO:0000256" key="6">
    <source>
        <dbReference type="ARBA" id="ARBA00023316"/>
    </source>
</evidence>
<comment type="function">
    <text evidence="7">Functions as a peptidoglycan terminase that cleaves nascent peptidoglycan strands endolytically to terminate their elongation.</text>
</comment>
<dbReference type="Proteomes" id="UP000664414">
    <property type="component" value="Unassembled WGS sequence"/>
</dbReference>